<dbReference type="Gene3D" id="1.20.1250.20">
    <property type="entry name" value="MFS general substrate transporter like domains"/>
    <property type="match status" value="1"/>
</dbReference>
<dbReference type="InterPro" id="IPR000109">
    <property type="entry name" value="POT_fam"/>
</dbReference>
<evidence type="ECO:0000256" key="6">
    <source>
        <dbReference type="SAM" id="Phobius"/>
    </source>
</evidence>
<dbReference type="GO" id="GO:0022857">
    <property type="term" value="F:transmembrane transporter activity"/>
    <property type="evidence" value="ECO:0007669"/>
    <property type="project" value="InterPro"/>
</dbReference>
<feature type="transmembrane region" description="Helical" evidence="6">
    <location>
        <begin position="107"/>
        <end position="126"/>
    </location>
</feature>
<evidence type="ECO:0000256" key="3">
    <source>
        <dbReference type="ARBA" id="ARBA00022692"/>
    </source>
</evidence>
<feature type="transmembrane region" description="Helical" evidence="6">
    <location>
        <begin position="238"/>
        <end position="258"/>
    </location>
</feature>
<evidence type="ECO:0000256" key="5">
    <source>
        <dbReference type="ARBA" id="ARBA00023136"/>
    </source>
</evidence>
<feature type="transmembrane region" description="Helical" evidence="6">
    <location>
        <begin position="436"/>
        <end position="454"/>
    </location>
</feature>
<keyword evidence="5 6" id="KW-0472">Membrane</keyword>
<comment type="similarity">
    <text evidence="2">Belongs to the major facilitator superfamily. Proton-dependent oligopeptide transporter (POT/PTR) (TC 2.A.17) family.</text>
</comment>
<dbReference type="EMBL" id="KZ451968">
    <property type="protein sequence ID" value="PKA57378.1"/>
    <property type="molecule type" value="Genomic_DNA"/>
</dbReference>
<dbReference type="GO" id="GO:0016020">
    <property type="term" value="C:membrane"/>
    <property type="evidence" value="ECO:0007669"/>
    <property type="project" value="UniProtKB-SubCell"/>
</dbReference>
<keyword evidence="3 6" id="KW-0812">Transmembrane</keyword>
<organism evidence="7 8">
    <name type="scientific">Apostasia shenzhenica</name>
    <dbReference type="NCBI Taxonomy" id="1088818"/>
    <lineage>
        <taxon>Eukaryota</taxon>
        <taxon>Viridiplantae</taxon>
        <taxon>Streptophyta</taxon>
        <taxon>Embryophyta</taxon>
        <taxon>Tracheophyta</taxon>
        <taxon>Spermatophyta</taxon>
        <taxon>Magnoliopsida</taxon>
        <taxon>Liliopsida</taxon>
        <taxon>Asparagales</taxon>
        <taxon>Orchidaceae</taxon>
        <taxon>Apostasioideae</taxon>
        <taxon>Apostasia</taxon>
    </lineage>
</organism>
<feature type="transmembrane region" description="Helical" evidence="6">
    <location>
        <begin position="389"/>
        <end position="412"/>
    </location>
</feature>
<gene>
    <name evidence="7" type="primary">NRT1.7</name>
    <name evidence="7" type="ORF">AXF42_Ash013565</name>
</gene>
<dbReference type="SUPFAM" id="SSF103473">
    <property type="entry name" value="MFS general substrate transporter"/>
    <property type="match status" value="1"/>
</dbReference>
<reference evidence="7 8" key="1">
    <citation type="journal article" date="2017" name="Nature">
        <title>The Apostasia genome and the evolution of orchids.</title>
        <authorList>
            <person name="Zhang G.Q."/>
            <person name="Liu K.W."/>
            <person name="Li Z."/>
            <person name="Lohaus R."/>
            <person name="Hsiao Y.Y."/>
            <person name="Niu S.C."/>
            <person name="Wang J.Y."/>
            <person name="Lin Y.C."/>
            <person name="Xu Q."/>
            <person name="Chen L.J."/>
            <person name="Yoshida K."/>
            <person name="Fujiwara S."/>
            <person name="Wang Z.W."/>
            <person name="Zhang Y.Q."/>
            <person name="Mitsuda N."/>
            <person name="Wang M."/>
            <person name="Liu G.H."/>
            <person name="Pecoraro L."/>
            <person name="Huang H.X."/>
            <person name="Xiao X.J."/>
            <person name="Lin M."/>
            <person name="Wu X.Y."/>
            <person name="Wu W.L."/>
            <person name="Chen Y.Y."/>
            <person name="Chang S.B."/>
            <person name="Sakamoto S."/>
            <person name="Ohme-Takagi M."/>
            <person name="Yagi M."/>
            <person name="Zeng S.J."/>
            <person name="Shen C.Y."/>
            <person name="Yeh C.M."/>
            <person name="Luo Y.B."/>
            <person name="Tsai W.C."/>
            <person name="Van de Peer Y."/>
            <person name="Liu Z.J."/>
        </authorList>
    </citation>
    <scope>NUCLEOTIDE SEQUENCE [LARGE SCALE GENOMIC DNA]</scope>
    <source>
        <strain evidence="8">cv. Shenzhen</strain>
        <tissue evidence="7">Stem</tissue>
    </source>
</reference>
<accession>A0A2I0AP87</accession>
<evidence type="ECO:0000313" key="8">
    <source>
        <dbReference type="Proteomes" id="UP000236161"/>
    </source>
</evidence>
<feature type="transmembrane region" description="Helical" evidence="6">
    <location>
        <begin position="279"/>
        <end position="297"/>
    </location>
</feature>
<evidence type="ECO:0000256" key="2">
    <source>
        <dbReference type="ARBA" id="ARBA00005982"/>
    </source>
</evidence>
<dbReference type="OrthoDB" id="8904098at2759"/>
<dbReference type="Proteomes" id="UP000236161">
    <property type="component" value="Unassembled WGS sequence"/>
</dbReference>
<dbReference type="InterPro" id="IPR036259">
    <property type="entry name" value="MFS_trans_sf"/>
</dbReference>
<keyword evidence="8" id="KW-1185">Reference proteome</keyword>
<evidence type="ECO:0000256" key="4">
    <source>
        <dbReference type="ARBA" id="ARBA00022989"/>
    </source>
</evidence>
<sequence length="493" mass="52857">MVALTVTAAVPALRPPICKDADQLHGQCAGPSPSHFGFLILSLVFLAAGAGGVRPCSLPFGVDQFDQSAGLGRRDLASFFNWYYCTSTAGVIAGMTAVVYVQDSVGWPLGFAVPAACMLISIVALFMGTRLYVYVSPQGSVFSGVAQVFVASYRKRRLHLPAANDAGRQEAVLYNPPAPSGQRFVRLSLSLQFSFLNKAAIKCEEDAVTESGEPINPWKLCGVQTVEEVKCLLRIAPIWAAGVVFFLAVSQQWTFTVLQSLSMDRRLPLAGAGDLRIPAAAVSVISLMSLALFIPVYDRLLVPLLRRATGRDAGVTLLQRQGAGLLLSVVSMAVAGVVEGRRRRSGGREMSAVKWLSPQLVLMGIAEGLNAVGQVEFYNRQFPERMQTVAGSLFYCSIAGGGYLSGALVSIVDKATGGGQRRGWLDKDLDAGRLDYFYYLIAGMGAVNLVYFLVCARFYRYKGEAVLGAIGGEAEGGGRSLMEMGEEEGRGCW</sequence>
<dbReference type="AlphaFoldDB" id="A0A2I0AP87"/>
<evidence type="ECO:0000256" key="1">
    <source>
        <dbReference type="ARBA" id="ARBA00004141"/>
    </source>
</evidence>
<name>A0A2I0AP87_9ASPA</name>
<feature type="transmembrane region" description="Helical" evidence="6">
    <location>
        <begin position="34"/>
        <end position="53"/>
    </location>
</feature>
<comment type="subcellular location">
    <subcellularLocation>
        <location evidence="1">Membrane</location>
        <topology evidence="1">Multi-pass membrane protein</topology>
    </subcellularLocation>
</comment>
<keyword evidence="4 6" id="KW-1133">Transmembrane helix</keyword>
<dbReference type="Pfam" id="PF00854">
    <property type="entry name" value="PTR2"/>
    <property type="match status" value="1"/>
</dbReference>
<proteinExistence type="inferred from homology"/>
<feature type="transmembrane region" description="Helical" evidence="6">
    <location>
        <begin position="82"/>
        <end position="101"/>
    </location>
</feature>
<protein>
    <submittedName>
        <fullName evidence="7">Nitrate transporter 1.7</fullName>
    </submittedName>
</protein>
<dbReference type="PANTHER" id="PTHR11654">
    <property type="entry name" value="OLIGOPEPTIDE TRANSPORTER-RELATED"/>
    <property type="match status" value="1"/>
</dbReference>
<evidence type="ECO:0000313" key="7">
    <source>
        <dbReference type="EMBL" id="PKA57378.1"/>
    </source>
</evidence>